<keyword evidence="7" id="KW-1185">Reference proteome</keyword>
<accession>A0ABU9C747</accession>
<feature type="domain" description="CheW-like" evidence="5">
    <location>
        <begin position="205"/>
        <end position="350"/>
    </location>
</feature>
<dbReference type="SMART" id="SM00260">
    <property type="entry name" value="CheW"/>
    <property type="match status" value="3"/>
</dbReference>
<keyword evidence="3" id="KW-0963">Cytoplasm</keyword>
<feature type="domain" description="CheW-like" evidence="5">
    <location>
        <begin position="26"/>
        <end position="170"/>
    </location>
</feature>
<dbReference type="Pfam" id="PF01584">
    <property type="entry name" value="CheW"/>
    <property type="match status" value="3"/>
</dbReference>
<evidence type="ECO:0000259" key="5">
    <source>
        <dbReference type="PROSITE" id="PS50851"/>
    </source>
</evidence>
<protein>
    <recommendedName>
        <fullName evidence="2">Chemotaxis protein CheW</fullName>
    </recommendedName>
</protein>
<evidence type="ECO:0000313" key="7">
    <source>
        <dbReference type="Proteomes" id="UP001379945"/>
    </source>
</evidence>
<evidence type="ECO:0000256" key="1">
    <source>
        <dbReference type="ARBA" id="ARBA00004496"/>
    </source>
</evidence>
<comment type="subcellular location">
    <subcellularLocation>
        <location evidence="1">Cytoplasm</location>
    </subcellularLocation>
</comment>
<feature type="region of interest" description="Disordered" evidence="4">
    <location>
        <begin position="184"/>
        <end position="203"/>
    </location>
</feature>
<dbReference type="InterPro" id="IPR039315">
    <property type="entry name" value="CheW"/>
</dbReference>
<dbReference type="PANTHER" id="PTHR22617:SF45">
    <property type="entry name" value="CHEMOTAXIS PROTEIN CHEW"/>
    <property type="match status" value="1"/>
</dbReference>
<gene>
    <name evidence="6" type="ORF">AACH00_07060</name>
</gene>
<dbReference type="Gene3D" id="2.30.30.40">
    <property type="entry name" value="SH3 Domains"/>
    <property type="match status" value="3"/>
</dbReference>
<dbReference type="InterPro" id="IPR002545">
    <property type="entry name" value="CheW-lke_dom"/>
</dbReference>
<dbReference type="EMBL" id="JBBUTI010000004">
    <property type="protein sequence ID" value="MEK8046095.1"/>
    <property type="molecule type" value="Genomic_DNA"/>
</dbReference>
<evidence type="ECO:0000256" key="2">
    <source>
        <dbReference type="ARBA" id="ARBA00021483"/>
    </source>
</evidence>
<comment type="caution">
    <text evidence="6">The sequence shown here is derived from an EMBL/GenBank/DDBJ whole genome shotgun (WGS) entry which is preliminary data.</text>
</comment>
<sequence length="545" mass="57836">MNLSDPPASALPPEAVEQTAGSLAQTLQFVTFSVVDEMFAVPMGPVQEIIRVPDVARMPLAPPALQGLANLRGKVLPIVSLRHLFGLPACEADDASRALVIQLGLPIGFVVDRVASVISVEAGQMAPASSIESVISQEFLTGVIQRPQASGEVQLLQVLDFGLLARQQFARLADVGNGDAATGGALQALDGTPASNEADTADTDEPRLVSFTVAGQEYAIDIASVQEIVQLPDNIIGVPRSASHVLGLMSLRQRLLPLVSLRTIFALPMDQLDEHHRVVVVGLPGGHRVGLVTDTVKEVLRVPRDQTDAMPGLLAQDQGLQEFEAICRLDEGRRLVSIITTSKLLGLRGIQEALHAQGGSATAAGSASTDTQAEGDNTVDTIDDDSQMVIFRLGAEEFGVPIMSVQEIVRLPETLTHVPRSPPWVEGMINLRGAVLPVVDQRARFGLPPIERNERQRIMVYLLRGVRTGFIVDAVTDVLRVAHRLIEPAPSLSSDQSGLISQVAKLDGDGRLVLLVDPTRLLDDGEAGAIGALTATSADASCSVA</sequence>
<dbReference type="PROSITE" id="PS50851">
    <property type="entry name" value="CHEW"/>
    <property type="match status" value="3"/>
</dbReference>
<evidence type="ECO:0000313" key="6">
    <source>
        <dbReference type="EMBL" id="MEK8046095.1"/>
    </source>
</evidence>
<evidence type="ECO:0000256" key="4">
    <source>
        <dbReference type="SAM" id="MobiDB-lite"/>
    </source>
</evidence>
<proteinExistence type="predicted"/>
<dbReference type="CDD" id="cd00732">
    <property type="entry name" value="CheW"/>
    <property type="match status" value="1"/>
</dbReference>
<dbReference type="Gene3D" id="2.40.50.180">
    <property type="entry name" value="CheA-289, Domain 4"/>
    <property type="match status" value="3"/>
</dbReference>
<feature type="domain" description="CheW-like" evidence="5">
    <location>
        <begin position="385"/>
        <end position="527"/>
    </location>
</feature>
<reference evidence="6 7" key="1">
    <citation type="submission" date="2024-04" db="EMBL/GenBank/DDBJ databases">
        <title>Novel species of the genus Ideonella isolated from streams.</title>
        <authorList>
            <person name="Lu H."/>
        </authorList>
    </citation>
    <scope>NUCLEOTIDE SEQUENCE [LARGE SCALE GENOMIC DNA]</scope>
    <source>
        <strain evidence="6 7">LYT19W</strain>
    </source>
</reference>
<dbReference type="InterPro" id="IPR036061">
    <property type="entry name" value="CheW-like_dom_sf"/>
</dbReference>
<dbReference type="SUPFAM" id="SSF50341">
    <property type="entry name" value="CheW-like"/>
    <property type="match status" value="3"/>
</dbReference>
<dbReference type="Proteomes" id="UP001379945">
    <property type="component" value="Unassembled WGS sequence"/>
</dbReference>
<dbReference type="RefSeq" id="WP_341398373.1">
    <property type="nucleotide sequence ID" value="NZ_JBBUTI010000004.1"/>
</dbReference>
<evidence type="ECO:0000256" key="3">
    <source>
        <dbReference type="ARBA" id="ARBA00022490"/>
    </source>
</evidence>
<dbReference type="PANTHER" id="PTHR22617">
    <property type="entry name" value="CHEMOTAXIS SENSOR HISTIDINE KINASE-RELATED"/>
    <property type="match status" value="1"/>
</dbReference>
<organism evidence="6 7">
    <name type="scientific">Ideonella margarita</name>
    <dbReference type="NCBI Taxonomy" id="2984191"/>
    <lineage>
        <taxon>Bacteria</taxon>
        <taxon>Pseudomonadati</taxon>
        <taxon>Pseudomonadota</taxon>
        <taxon>Betaproteobacteria</taxon>
        <taxon>Burkholderiales</taxon>
        <taxon>Sphaerotilaceae</taxon>
        <taxon>Ideonella</taxon>
    </lineage>
</organism>
<name>A0ABU9C747_9BURK</name>